<proteinExistence type="predicted"/>
<keyword evidence="17" id="KW-1185">Reference proteome</keyword>
<dbReference type="CDD" id="cd00082">
    <property type="entry name" value="HisKA"/>
    <property type="match status" value="1"/>
</dbReference>
<keyword evidence="11 14" id="KW-1133">Transmembrane helix</keyword>
<dbReference type="SMART" id="SM00388">
    <property type="entry name" value="HisKA"/>
    <property type="match status" value="1"/>
</dbReference>
<evidence type="ECO:0000256" key="5">
    <source>
        <dbReference type="ARBA" id="ARBA00022553"/>
    </source>
</evidence>
<keyword evidence="4" id="KW-1003">Cell membrane</keyword>
<evidence type="ECO:0000313" key="16">
    <source>
        <dbReference type="EMBL" id="GGG06190.1"/>
    </source>
</evidence>
<dbReference type="PRINTS" id="PR00344">
    <property type="entry name" value="BCTRLSENSOR"/>
</dbReference>
<dbReference type="SUPFAM" id="SSF55874">
    <property type="entry name" value="ATPase domain of HSP90 chaperone/DNA topoisomerase II/histidine kinase"/>
    <property type="match status" value="1"/>
</dbReference>
<dbReference type="Gene3D" id="1.10.287.130">
    <property type="match status" value="1"/>
</dbReference>
<accession>A0A917FUE5</accession>
<evidence type="ECO:0000256" key="1">
    <source>
        <dbReference type="ARBA" id="ARBA00000085"/>
    </source>
</evidence>
<dbReference type="InterPro" id="IPR036097">
    <property type="entry name" value="HisK_dim/P_sf"/>
</dbReference>
<dbReference type="CDD" id="cd12914">
    <property type="entry name" value="PDC1_DGC_like"/>
    <property type="match status" value="1"/>
</dbReference>
<dbReference type="PANTHER" id="PTHR43065">
    <property type="entry name" value="SENSOR HISTIDINE KINASE"/>
    <property type="match status" value="1"/>
</dbReference>
<dbReference type="Pfam" id="PF02518">
    <property type="entry name" value="HATPase_c"/>
    <property type="match status" value="1"/>
</dbReference>
<dbReference type="SUPFAM" id="SSF103190">
    <property type="entry name" value="Sensory domain-like"/>
    <property type="match status" value="1"/>
</dbReference>
<dbReference type="PROSITE" id="PS50109">
    <property type="entry name" value="HIS_KIN"/>
    <property type="match status" value="1"/>
</dbReference>
<dbReference type="InterPro" id="IPR003661">
    <property type="entry name" value="HisK_dim/P_dom"/>
</dbReference>
<evidence type="ECO:0000256" key="9">
    <source>
        <dbReference type="ARBA" id="ARBA00022777"/>
    </source>
</evidence>
<keyword evidence="13 14" id="KW-0472">Membrane</keyword>
<name>A0A917FUE5_9BACL</name>
<dbReference type="EMBL" id="BMGR01000007">
    <property type="protein sequence ID" value="GGG06190.1"/>
    <property type="molecule type" value="Genomic_DNA"/>
</dbReference>
<evidence type="ECO:0000256" key="12">
    <source>
        <dbReference type="ARBA" id="ARBA00023012"/>
    </source>
</evidence>
<dbReference type="Proteomes" id="UP000644756">
    <property type="component" value="Unassembled WGS sequence"/>
</dbReference>
<reference evidence="16" key="1">
    <citation type="journal article" date="2014" name="Int. J. Syst. Evol. Microbiol.">
        <title>Complete genome sequence of Corynebacterium casei LMG S-19264T (=DSM 44701T), isolated from a smear-ripened cheese.</title>
        <authorList>
            <consortium name="US DOE Joint Genome Institute (JGI-PGF)"/>
            <person name="Walter F."/>
            <person name="Albersmeier A."/>
            <person name="Kalinowski J."/>
            <person name="Ruckert C."/>
        </authorList>
    </citation>
    <scope>NUCLEOTIDE SEQUENCE</scope>
    <source>
        <strain evidence="16">CGMCC 1.12987</strain>
    </source>
</reference>
<dbReference type="InterPro" id="IPR004358">
    <property type="entry name" value="Sig_transdc_His_kin-like_C"/>
</dbReference>
<keyword evidence="10" id="KW-0067">ATP-binding</keyword>
<evidence type="ECO:0000256" key="10">
    <source>
        <dbReference type="ARBA" id="ARBA00022840"/>
    </source>
</evidence>
<keyword evidence="8" id="KW-0547">Nucleotide-binding</keyword>
<dbReference type="SUPFAM" id="SSF47384">
    <property type="entry name" value="Homodimeric domain of signal transducing histidine kinase"/>
    <property type="match status" value="1"/>
</dbReference>
<evidence type="ECO:0000256" key="3">
    <source>
        <dbReference type="ARBA" id="ARBA00012438"/>
    </source>
</evidence>
<feature type="transmembrane region" description="Helical" evidence="14">
    <location>
        <begin position="14"/>
        <end position="33"/>
    </location>
</feature>
<dbReference type="SMART" id="SM00387">
    <property type="entry name" value="HATPase_c"/>
    <property type="match status" value="1"/>
</dbReference>
<comment type="subcellular location">
    <subcellularLocation>
        <location evidence="2">Cell membrane</location>
        <topology evidence="2">Multi-pass membrane protein</topology>
    </subcellularLocation>
</comment>
<comment type="caution">
    <text evidence="16">The sequence shown here is derived from an EMBL/GenBank/DDBJ whole genome shotgun (WGS) entry which is preliminary data.</text>
</comment>
<evidence type="ECO:0000256" key="6">
    <source>
        <dbReference type="ARBA" id="ARBA00022679"/>
    </source>
</evidence>
<organism evidence="16 17">
    <name type="scientific">Paenibacillus abyssi</name>
    <dbReference type="NCBI Taxonomy" id="1340531"/>
    <lineage>
        <taxon>Bacteria</taxon>
        <taxon>Bacillati</taxon>
        <taxon>Bacillota</taxon>
        <taxon>Bacilli</taxon>
        <taxon>Bacillales</taxon>
        <taxon>Paenibacillaceae</taxon>
        <taxon>Paenibacillus</taxon>
    </lineage>
</organism>
<evidence type="ECO:0000256" key="8">
    <source>
        <dbReference type="ARBA" id="ARBA00022741"/>
    </source>
</evidence>
<keyword evidence="7 14" id="KW-0812">Transmembrane</keyword>
<keyword evidence="5" id="KW-0597">Phosphoprotein</keyword>
<dbReference type="InterPro" id="IPR003594">
    <property type="entry name" value="HATPase_dom"/>
</dbReference>
<evidence type="ECO:0000256" key="11">
    <source>
        <dbReference type="ARBA" id="ARBA00022989"/>
    </source>
</evidence>
<dbReference type="Gene3D" id="3.30.450.20">
    <property type="entry name" value="PAS domain"/>
    <property type="match status" value="2"/>
</dbReference>
<dbReference type="InterPro" id="IPR029151">
    <property type="entry name" value="Sensor-like_sf"/>
</dbReference>
<dbReference type="GO" id="GO:0000155">
    <property type="term" value="F:phosphorelay sensor kinase activity"/>
    <property type="evidence" value="ECO:0007669"/>
    <property type="project" value="InterPro"/>
</dbReference>
<evidence type="ECO:0000259" key="15">
    <source>
        <dbReference type="PROSITE" id="PS50109"/>
    </source>
</evidence>
<dbReference type="InterPro" id="IPR036890">
    <property type="entry name" value="HATPase_C_sf"/>
</dbReference>
<sequence>MYKKLRLAMNRRSIFLYSLIVILPLCMFSAIYLNVKSKDAYSSIEETAHRYSSFHALYIESFIGETIGRLESLALALGSQPQNDRLIEHLLKETHAMDPRFSGFYWVNSEGDITIGSNLVTDKVNLTDRPYYQQALETGKTQISEAHIGRITGRYIFSIATPVMNAWGEVNGMLVGSVQLVVMEDVIRELVRGEAVQLIDERGQVLLQTREIGNTGDWVGSSINLETVPWKVNSLLNLDDNHLILKPFLFNLLLSLFVTHIIFLLVQSFMSKHKMARELSQNEADKLRLIGTIAASTAHEIRNPLTGIKGFVSLLSAKYKDDKDQYYFSLIQKEVDRINTIVSELLFVGKPTITSKEINHVNSILDEIIPLIESEANLYNVQLSIRLTKEPVYIEVSKDHLKQIVLNLTKNALESMDSNGKLLVATERVGDSVLLTVRDTGKGMPSEVLKNIFVPFFTMKENGTGLGLVVCKRIVASYGGELDIQSQVGEGTQVTIRLPLVKA</sequence>
<gene>
    <name evidence="16" type="primary">kinD</name>
    <name evidence="16" type="ORF">GCM10010916_23990</name>
</gene>
<keyword evidence="12" id="KW-0902">Two-component regulatory system</keyword>
<dbReference type="Pfam" id="PF02743">
    <property type="entry name" value="dCache_1"/>
    <property type="match status" value="1"/>
</dbReference>
<feature type="domain" description="Histidine kinase" evidence="15">
    <location>
        <begin position="296"/>
        <end position="502"/>
    </location>
</feature>
<reference evidence="16" key="2">
    <citation type="submission" date="2020-09" db="EMBL/GenBank/DDBJ databases">
        <authorList>
            <person name="Sun Q."/>
            <person name="Zhou Y."/>
        </authorList>
    </citation>
    <scope>NUCLEOTIDE SEQUENCE</scope>
    <source>
        <strain evidence="16">CGMCC 1.12987</strain>
    </source>
</reference>
<dbReference type="GO" id="GO:0005886">
    <property type="term" value="C:plasma membrane"/>
    <property type="evidence" value="ECO:0007669"/>
    <property type="project" value="UniProtKB-SubCell"/>
</dbReference>
<dbReference type="PANTHER" id="PTHR43065:SF10">
    <property type="entry name" value="PEROXIDE STRESS-ACTIVATED HISTIDINE KINASE MAK3"/>
    <property type="match status" value="1"/>
</dbReference>
<dbReference type="InterPro" id="IPR033479">
    <property type="entry name" value="dCache_1"/>
</dbReference>
<evidence type="ECO:0000256" key="13">
    <source>
        <dbReference type="ARBA" id="ARBA00023136"/>
    </source>
</evidence>
<dbReference type="InterPro" id="IPR005467">
    <property type="entry name" value="His_kinase_dom"/>
</dbReference>
<evidence type="ECO:0000256" key="7">
    <source>
        <dbReference type="ARBA" id="ARBA00022692"/>
    </source>
</evidence>
<evidence type="ECO:0000256" key="2">
    <source>
        <dbReference type="ARBA" id="ARBA00004651"/>
    </source>
</evidence>
<comment type="catalytic activity">
    <reaction evidence="1">
        <text>ATP + protein L-histidine = ADP + protein N-phospho-L-histidine.</text>
        <dbReference type="EC" id="2.7.13.3"/>
    </reaction>
</comment>
<evidence type="ECO:0000256" key="4">
    <source>
        <dbReference type="ARBA" id="ARBA00022475"/>
    </source>
</evidence>
<keyword evidence="6" id="KW-0808">Transferase</keyword>
<dbReference type="RefSeq" id="WP_188531300.1">
    <property type="nucleotide sequence ID" value="NZ_BMGR01000007.1"/>
</dbReference>
<feature type="transmembrane region" description="Helical" evidence="14">
    <location>
        <begin position="248"/>
        <end position="266"/>
    </location>
</feature>
<dbReference type="EC" id="2.7.13.3" evidence="3"/>
<dbReference type="Gene3D" id="3.30.565.10">
    <property type="entry name" value="Histidine kinase-like ATPase, C-terminal domain"/>
    <property type="match status" value="1"/>
</dbReference>
<evidence type="ECO:0000256" key="14">
    <source>
        <dbReference type="SAM" id="Phobius"/>
    </source>
</evidence>
<dbReference type="Pfam" id="PF00512">
    <property type="entry name" value="HisKA"/>
    <property type="match status" value="1"/>
</dbReference>
<dbReference type="AlphaFoldDB" id="A0A917FUE5"/>
<protein>
    <recommendedName>
        <fullName evidence="3">histidine kinase</fullName>
        <ecNumber evidence="3">2.7.13.3</ecNumber>
    </recommendedName>
</protein>
<dbReference type="GO" id="GO:0005524">
    <property type="term" value="F:ATP binding"/>
    <property type="evidence" value="ECO:0007669"/>
    <property type="project" value="UniProtKB-KW"/>
</dbReference>
<dbReference type="CDD" id="cd00075">
    <property type="entry name" value="HATPase"/>
    <property type="match status" value="1"/>
</dbReference>
<evidence type="ECO:0000313" key="17">
    <source>
        <dbReference type="Proteomes" id="UP000644756"/>
    </source>
</evidence>
<keyword evidence="9 16" id="KW-0418">Kinase</keyword>